<feature type="transmembrane region" description="Helical" evidence="1">
    <location>
        <begin position="64"/>
        <end position="83"/>
    </location>
</feature>
<evidence type="ECO:0000256" key="1">
    <source>
        <dbReference type="SAM" id="Phobius"/>
    </source>
</evidence>
<dbReference type="OrthoDB" id="9786473at2"/>
<dbReference type="PIRSF" id="PIRSF020606">
    <property type="entry name" value="UCP020606"/>
    <property type="match status" value="1"/>
</dbReference>
<dbReference type="AlphaFoldDB" id="A0A2N8ZN30"/>
<name>A0A2N8ZN30_9VIBR</name>
<proteinExistence type="predicted"/>
<dbReference type="Proteomes" id="UP000235828">
    <property type="component" value="Chromosome B"/>
</dbReference>
<dbReference type="InterPro" id="IPR058534">
    <property type="entry name" value="YjdF"/>
</dbReference>
<accession>A0A2N8ZN30</accession>
<evidence type="ECO:0008006" key="4">
    <source>
        <dbReference type="Google" id="ProtNLM"/>
    </source>
</evidence>
<gene>
    <name evidence="2" type="ORF">VTAP4600_B1655</name>
</gene>
<protein>
    <recommendedName>
        <fullName evidence="4">Inner membrane protein YjdF</fullName>
    </recommendedName>
</protein>
<organism evidence="2 3">
    <name type="scientific">Vibrio tapetis subsp. tapetis</name>
    <dbReference type="NCBI Taxonomy" id="1671868"/>
    <lineage>
        <taxon>Bacteria</taxon>
        <taxon>Pseudomonadati</taxon>
        <taxon>Pseudomonadota</taxon>
        <taxon>Gammaproteobacteria</taxon>
        <taxon>Vibrionales</taxon>
        <taxon>Vibrionaceae</taxon>
        <taxon>Vibrio</taxon>
    </lineage>
</organism>
<reference evidence="2 3" key="1">
    <citation type="submission" date="2017-10" db="EMBL/GenBank/DDBJ databases">
        <authorList>
            <person name="Banno H."/>
            <person name="Chua N.-H."/>
        </authorList>
    </citation>
    <scope>NUCLEOTIDE SEQUENCE [LARGE SCALE GENOMIC DNA]</scope>
    <source>
        <strain evidence="2">Vibrio tapetis CECT4600</strain>
    </source>
</reference>
<sequence>MEKLSIKQNPTLLSLSGMYVAVLIFSMINPMSWAVWIAEIIPVLAVFTLIIVTHSKFQFSKTAYILMFVWLVMHTVGARYTFAEVPFDWFNDLIGSERNHYDRVAHFSIGFYAYPIAEYLYRKGHCNAVLASMFGLFALMSVAASYEIIEWWYAELAGGDEGIAFLGSQGDIWDAQKDMLCDTLGAITALALFSFNSKSMAREVNYR</sequence>
<dbReference type="EMBL" id="LT960612">
    <property type="protein sequence ID" value="SON53266.1"/>
    <property type="molecule type" value="Genomic_DNA"/>
</dbReference>
<feature type="transmembrane region" description="Helical" evidence="1">
    <location>
        <begin position="12"/>
        <end position="28"/>
    </location>
</feature>
<keyword evidence="1" id="KW-0812">Transmembrane</keyword>
<dbReference type="Pfam" id="PF09997">
    <property type="entry name" value="DUF2238"/>
    <property type="match status" value="1"/>
</dbReference>
<dbReference type="RefSeq" id="WP_102525307.1">
    <property type="nucleotide sequence ID" value="NZ_LT960612.1"/>
</dbReference>
<keyword evidence="3" id="KW-1185">Reference proteome</keyword>
<feature type="transmembrane region" description="Helical" evidence="1">
    <location>
        <begin position="34"/>
        <end position="52"/>
    </location>
</feature>
<evidence type="ECO:0000313" key="3">
    <source>
        <dbReference type="Proteomes" id="UP000235828"/>
    </source>
</evidence>
<keyword evidence="1" id="KW-1133">Transmembrane helix</keyword>
<evidence type="ECO:0000313" key="2">
    <source>
        <dbReference type="EMBL" id="SON53266.1"/>
    </source>
</evidence>
<dbReference type="InterPro" id="IPR014509">
    <property type="entry name" value="YjdF-like"/>
</dbReference>
<dbReference type="KEGG" id="vta:B1655"/>
<feature type="transmembrane region" description="Helical" evidence="1">
    <location>
        <begin position="103"/>
        <end position="121"/>
    </location>
</feature>
<feature type="transmembrane region" description="Helical" evidence="1">
    <location>
        <begin position="128"/>
        <end position="149"/>
    </location>
</feature>
<keyword evidence="1" id="KW-0472">Membrane</keyword>